<feature type="signal peptide" evidence="6">
    <location>
        <begin position="1"/>
        <end position="16"/>
    </location>
</feature>
<feature type="chain" id="PRO_5043496455" description="Hepcidin" evidence="6">
    <location>
        <begin position="17"/>
        <end position="98"/>
    </location>
</feature>
<accession>A0AAV7PW26</accession>
<proteinExistence type="inferred from homology"/>
<name>A0AAV7PW26_PLEWA</name>
<organism evidence="7 8">
    <name type="scientific">Pleurodeles waltl</name>
    <name type="common">Iberian ribbed newt</name>
    <dbReference type="NCBI Taxonomy" id="8319"/>
    <lineage>
        <taxon>Eukaryota</taxon>
        <taxon>Metazoa</taxon>
        <taxon>Chordata</taxon>
        <taxon>Craniata</taxon>
        <taxon>Vertebrata</taxon>
        <taxon>Euteleostomi</taxon>
        <taxon>Amphibia</taxon>
        <taxon>Batrachia</taxon>
        <taxon>Caudata</taxon>
        <taxon>Salamandroidea</taxon>
        <taxon>Salamandridae</taxon>
        <taxon>Pleurodelinae</taxon>
        <taxon>Pleurodeles</taxon>
    </lineage>
</organism>
<dbReference type="EMBL" id="JANPWB010000011">
    <property type="protein sequence ID" value="KAJ1132552.1"/>
    <property type="molecule type" value="Genomic_DNA"/>
</dbReference>
<dbReference type="GO" id="GO:0006879">
    <property type="term" value="P:intracellular iron ion homeostasis"/>
    <property type="evidence" value="ECO:0007669"/>
    <property type="project" value="InterPro"/>
</dbReference>
<evidence type="ECO:0000256" key="2">
    <source>
        <dbReference type="ARBA" id="ARBA00008022"/>
    </source>
</evidence>
<dbReference type="Pfam" id="PF06446">
    <property type="entry name" value="Hepcidin"/>
    <property type="match status" value="1"/>
</dbReference>
<evidence type="ECO:0000256" key="5">
    <source>
        <dbReference type="ARBA" id="ARBA00023157"/>
    </source>
</evidence>
<evidence type="ECO:0000313" key="8">
    <source>
        <dbReference type="Proteomes" id="UP001066276"/>
    </source>
</evidence>
<evidence type="ECO:0000256" key="3">
    <source>
        <dbReference type="ARBA" id="ARBA00022525"/>
    </source>
</evidence>
<keyword evidence="4" id="KW-0372">Hormone</keyword>
<comment type="similarity">
    <text evidence="2">Belongs to the hepcidin family.</text>
</comment>
<evidence type="ECO:0000256" key="6">
    <source>
        <dbReference type="SAM" id="SignalP"/>
    </source>
</evidence>
<evidence type="ECO:0000256" key="1">
    <source>
        <dbReference type="ARBA" id="ARBA00004613"/>
    </source>
</evidence>
<evidence type="ECO:0008006" key="9">
    <source>
        <dbReference type="Google" id="ProtNLM"/>
    </source>
</evidence>
<dbReference type="InterPro" id="IPR010500">
    <property type="entry name" value="Hepcidin"/>
</dbReference>
<keyword evidence="8" id="KW-1185">Reference proteome</keyword>
<evidence type="ECO:0000256" key="4">
    <source>
        <dbReference type="ARBA" id="ARBA00022702"/>
    </source>
</evidence>
<reference evidence="7" key="1">
    <citation type="journal article" date="2022" name="bioRxiv">
        <title>Sequencing and chromosome-scale assembly of the giantPleurodeles waltlgenome.</title>
        <authorList>
            <person name="Brown T."/>
            <person name="Elewa A."/>
            <person name="Iarovenko S."/>
            <person name="Subramanian E."/>
            <person name="Araus A.J."/>
            <person name="Petzold A."/>
            <person name="Susuki M."/>
            <person name="Suzuki K.-i.T."/>
            <person name="Hayashi T."/>
            <person name="Toyoda A."/>
            <person name="Oliveira C."/>
            <person name="Osipova E."/>
            <person name="Leigh N.D."/>
            <person name="Simon A."/>
            <person name="Yun M.H."/>
        </authorList>
    </citation>
    <scope>NUCLEOTIDE SEQUENCE</scope>
    <source>
        <strain evidence="7">20211129_DDA</strain>
        <tissue evidence="7">Liver</tissue>
    </source>
</reference>
<dbReference type="Proteomes" id="UP001066276">
    <property type="component" value="Chromosome 7"/>
</dbReference>
<keyword evidence="3" id="KW-0964">Secreted</keyword>
<evidence type="ECO:0000313" key="7">
    <source>
        <dbReference type="EMBL" id="KAJ1132552.1"/>
    </source>
</evidence>
<dbReference type="GO" id="GO:0005179">
    <property type="term" value="F:hormone activity"/>
    <property type="evidence" value="ECO:0007669"/>
    <property type="project" value="UniProtKB-KW"/>
</dbReference>
<dbReference type="AlphaFoldDB" id="A0AAV7PW26"/>
<protein>
    <recommendedName>
        <fullName evidence="9">Hepcidin</fullName>
    </recommendedName>
</protein>
<sequence>MYMLALLAIGLCFAEAGQEAEPENVVTMDGELPGKMEDAAVPEYEAEPDVKNVKVYLMYNNSSALALLRRKRSPAVLGCRFCCGCCPRMKGCGICCRF</sequence>
<keyword evidence="6" id="KW-0732">Signal</keyword>
<dbReference type="GO" id="GO:0005576">
    <property type="term" value="C:extracellular region"/>
    <property type="evidence" value="ECO:0007669"/>
    <property type="project" value="UniProtKB-SubCell"/>
</dbReference>
<comment type="subcellular location">
    <subcellularLocation>
        <location evidence="1">Secreted</location>
    </subcellularLocation>
</comment>
<comment type="caution">
    <text evidence="7">The sequence shown here is derived from an EMBL/GenBank/DDBJ whole genome shotgun (WGS) entry which is preliminary data.</text>
</comment>
<keyword evidence="5" id="KW-1015">Disulfide bond</keyword>
<gene>
    <name evidence="7" type="ORF">NDU88_010861</name>
</gene>